<evidence type="ECO:0000313" key="2">
    <source>
        <dbReference type="EMBL" id="EOQ88094.1"/>
    </source>
</evidence>
<accession>A0A5E8HA98</accession>
<dbReference type="STRING" id="1249483.LEP1GSC202_3216"/>
<dbReference type="InterPro" id="IPR010865">
    <property type="entry name" value="DUF1499"/>
</dbReference>
<name>A0A5E8HA98_9LEPT</name>
<sequence>MHRLWNLLGKKKTASKKTDHLVSGCMEAALGIFFICCMSVLSPFSGVDEGELRGCPPSPNCVSSQSMKYNFIHKVDPISYTTSREIAFQRIAKYFHESENIYISEEKEGEYIRIIFFTKVFRFPDRVEVYFPESKNEVQVRSQSMIGLWDVFANRRRVNRFREILNEDGS</sequence>
<dbReference type="Proteomes" id="UP000013996">
    <property type="component" value="Unassembled WGS sequence"/>
</dbReference>
<dbReference type="PANTHER" id="PTHR34801:SF6">
    <property type="entry name" value="SLL1620 PROTEIN"/>
    <property type="match status" value="1"/>
</dbReference>
<keyword evidence="1" id="KW-0472">Membrane</keyword>
<dbReference type="EMBL" id="AOGX02000024">
    <property type="protein sequence ID" value="EOQ88094.1"/>
    <property type="molecule type" value="Genomic_DNA"/>
</dbReference>
<keyword evidence="1" id="KW-0812">Transmembrane</keyword>
<dbReference type="RefSeq" id="WP_015678117.1">
    <property type="nucleotide sequence ID" value="NZ_AOGX02000024.1"/>
</dbReference>
<organism evidence="2 3">
    <name type="scientific">Leptospira yanagawae serovar Saopaulo str. Sao Paulo = ATCC 700523</name>
    <dbReference type="NCBI Taxonomy" id="1249483"/>
    <lineage>
        <taxon>Bacteria</taxon>
        <taxon>Pseudomonadati</taxon>
        <taxon>Spirochaetota</taxon>
        <taxon>Spirochaetia</taxon>
        <taxon>Leptospirales</taxon>
        <taxon>Leptospiraceae</taxon>
        <taxon>Leptospira</taxon>
    </lineage>
</organism>
<dbReference type="PANTHER" id="PTHR34801">
    <property type="entry name" value="EXPRESSED PROTEIN"/>
    <property type="match status" value="1"/>
</dbReference>
<dbReference type="AlphaFoldDB" id="A0A5E8HA98"/>
<evidence type="ECO:0000256" key="1">
    <source>
        <dbReference type="SAM" id="Phobius"/>
    </source>
</evidence>
<reference evidence="2 3" key="1">
    <citation type="submission" date="2013-04" db="EMBL/GenBank/DDBJ databases">
        <authorList>
            <person name="Harkins D.M."/>
            <person name="Durkin A.S."/>
            <person name="Brinkac L.M."/>
            <person name="Haft D.H."/>
            <person name="Selengut J.D."/>
            <person name="Sanka R."/>
            <person name="DePew J."/>
            <person name="Purushe J."/>
            <person name="Hartskeerl R.A."/>
            <person name="Ahmed A."/>
            <person name="van der Linden H."/>
            <person name="Goris M.G.A."/>
            <person name="Vinetz J.M."/>
            <person name="Sutton G.G."/>
            <person name="Nierman W.C."/>
            <person name="Fouts D.E."/>
        </authorList>
    </citation>
    <scope>NUCLEOTIDE SEQUENCE [LARGE SCALE GENOMIC DNA]</scope>
    <source>
        <strain evidence="2 3">Sao Paulo</strain>
    </source>
</reference>
<gene>
    <name evidence="2" type="ORF">LEP1GSC202_3216</name>
</gene>
<evidence type="ECO:0000313" key="3">
    <source>
        <dbReference type="Proteomes" id="UP000013996"/>
    </source>
</evidence>
<protein>
    <submittedName>
        <fullName evidence="2">PF07386 family protein</fullName>
    </submittedName>
</protein>
<proteinExistence type="predicted"/>
<feature type="transmembrane region" description="Helical" evidence="1">
    <location>
        <begin position="21"/>
        <end position="41"/>
    </location>
</feature>
<comment type="caution">
    <text evidence="2">The sequence shown here is derived from an EMBL/GenBank/DDBJ whole genome shotgun (WGS) entry which is preliminary data.</text>
</comment>
<keyword evidence="1" id="KW-1133">Transmembrane helix</keyword>
<dbReference type="Pfam" id="PF07386">
    <property type="entry name" value="DUF1499"/>
    <property type="match status" value="1"/>
</dbReference>